<keyword evidence="6" id="KW-1185">Reference proteome</keyword>
<dbReference type="Gene3D" id="2.130.10.10">
    <property type="entry name" value="YVTN repeat-like/Quinoprotein amine dehydrogenase"/>
    <property type="match status" value="2"/>
</dbReference>
<reference evidence="5 6" key="1">
    <citation type="submission" date="2016-10" db="EMBL/GenBank/DDBJ databases">
        <authorList>
            <person name="Varghese N."/>
            <person name="Submissions S."/>
        </authorList>
    </citation>
    <scope>NUCLEOTIDE SEQUENCE [LARGE SCALE GENOMIC DNA]</scope>
    <source>
        <strain evidence="5 6">DSM 16525</strain>
    </source>
</reference>
<dbReference type="SUPFAM" id="SSF110296">
    <property type="entry name" value="Oligoxyloglucan reducing end-specific cellobiohydrolase"/>
    <property type="match status" value="2"/>
</dbReference>
<proteinExistence type="predicted"/>
<dbReference type="InterPro" id="IPR028203">
    <property type="entry name" value="PSII_CF48-like_dom"/>
</dbReference>
<name>A0ABY1C2V5_MYXFU</name>
<dbReference type="CDD" id="cd15482">
    <property type="entry name" value="Sialidase_non-viral"/>
    <property type="match status" value="1"/>
</dbReference>
<gene>
    <name evidence="5" type="ORF">SAMN05443572_102768</name>
</gene>
<feature type="signal peptide" evidence="3">
    <location>
        <begin position="1"/>
        <end position="26"/>
    </location>
</feature>
<accession>A0ABY1C2V5</accession>
<feature type="domain" description="Photosynthesis system II assembly factor Ycf48/Hcf136-like" evidence="4">
    <location>
        <begin position="196"/>
        <end position="234"/>
    </location>
</feature>
<dbReference type="Pfam" id="PF14870">
    <property type="entry name" value="PSII_BNR"/>
    <property type="match status" value="1"/>
</dbReference>
<feature type="chain" id="PRO_5045856660" description="Photosynthesis system II assembly factor Ycf48/Hcf136-like domain-containing protein" evidence="3">
    <location>
        <begin position="27"/>
        <end position="632"/>
    </location>
</feature>
<evidence type="ECO:0000313" key="6">
    <source>
        <dbReference type="Proteomes" id="UP000183760"/>
    </source>
</evidence>
<evidence type="ECO:0000313" key="5">
    <source>
        <dbReference type="EMBL" id="SET58023.1"/>
    </source>
</evidence>
<dbReference type="EMBL" id="FOIB01000002">
    <property type="protein sequence ID" value="SET58023.1"/>
    <property type="molecule type" value="Genomic_DNA"/>
</dbReference>
<dbReference type="PANTHER" id="PTHR47199">
    <property type="entry name" value="PHOTOSYSTEM II STABILITY/ASSEMBLY FACTOR HCF136, CHLOROPLASTIC"/>
    <property type="match status" value="1"/>
</dbReference>
<protein>
    <recommendedName>
        <fullName evidence="4">Photosynthesis system II assembly factor Ycf48/Hcf136-like domain-containing protein</fullName>
    </recommendedName>
</protein>
<keyword evidence="1" id="KW-0602">Photosynthesis</keyword>
<evidence type="ECO:0000259" key="4">
    <source>
        <dbReference type="Pfam" id="PF14870"/>
    </source>
</evidence>
<organism evidence="5 6">
    <name type="scientific">Myxococcus fulvus</name>
    <dbReference type="NCBI Taxonomy" id="33"/>
    <lineage>
        <taxon>Bacteria</taxon>
        <taxon>Pseudomonadati</taxon>
        <taxon>Myxococcota</taxon>
        <taxon>Myxococcia</taxon>
        <taxon>Myxococcales</taxon>
        <taxon>Cystobacterineae</taxon>
        <taxon>Myxococcaceae</taxon>
        <taxon>Myxococcus</taxon>
    </lineage>
</organism>
<comment type="caution">
    <text evidence="5">The sequence shown here is derived from an EMBL/GenBank/DDBJ whole genome shotgun (WGS) entry which is preliminary data.</text>
</comment>
<evidence type="ECO:0000256" key="3">
    <source>
        <dbReference type="SAM" id="SignalP"/>
    </source>
</evidence>
<evidence type="ECO:0000256" key="1">
    <source>
        <dbReference type="ARBA" id="ARBA00022531"/>
    </source>
</evidence>
<keyword evidence="3" id="KW-0732">Signal</keyword>
<dbReference type="Proteomes" id="UP000183760">
    <property type="component" value="Unassembled WGS sequence"/>
</dbReference>
<dbReference type="PANTHER" id="PTHR47199:SF2">
    <property type="entry name" value="PHOTOSYSTEM II STABILITY_ASSEMBLY FACTOR HCF136, CHLOROPLASTIC"/>
    <property type="match status" value="1"/>
</dbReference>
<dbReference type="InterPro" id="IPR015943">
    <property type="entry name" value="WD40/YVTN_repeat-like_dom_sf"/>
</dbReference>
<sequence>MKAPRGWSIHAVLALMLLLAGAGSRAEETPLPLVDLGVREFDIQGPITFARRTDDDWWALAFHRKPAPDGIDERARVFRSTDKGLTWREDREAASAIRAPTSLLSSASPRFEFLIWYTPSVGIIAGDLGNHVFRTSDGGRTWKKITLTKPLSLRAMARVGQRTWLCGVGDTLLISNTQGAEWRELSSLPFQSITNRCESLSFRDENHGWVVGSRSGLWETKDGGLTWHKLPLPEQPPIEHSSGERPPPFLHQALLLSSRVGWVLGAGGRFQTTDGGLTWKSRPLSPEQSQAGFGIAHLKPKRHIVTVGHTAPNLPLSKWVPALERITEVMGPDTVVSIDRRYARRGPFRWDVAGKRIRAAPLISQGPRQSTRLLGLFLPPSGGWFGWTSRKVLASHDQGKTWFVRGGPPSTAFPLQRLDVQFGIHEEQLLAQTEKNETWHSVDGGFTWSRISHGLDDYERAVKTGLSLKEMRLLPTPRCLLLAPDSILKAQFGIQGEGHQGQGHLVLTQSADHISVSGGHASDRTENIQVPTRRYVRPDGEWFLRDLVDAATQPERPAECDAHLRHVVTLEWTCGVQEPAWHRIDFQSPICPKDVLYQPPNSFTDGEPEDAPSMRARSLHHTAHRLLHDARP</sequence>
<evidence type="ECO:0000256" key="2">
    <source>
        <dbReference type="ARBA" id="ARBA00023276"/>
    </source>
</evidence>
<keyword evidence="2" id="KW-0604">Photosystem II</keyword>